<protein>
    <submittedName>
        <fullName evidence="1">Uncharacterized protein</fullName>
    </submittedName>
</protein>
<organism evidence="1 2">
    <name type="scientific">Paenibacillus aceti</name>
    <dbReference type="NCBI Taxonomy" id="1820010"/>
    <lineage>
        <taxon>Bacteria</taxon>
        <taxon>Bacillati</taxon>
        <taxon>Bacillota</taxon>
        <taxon>Bacilli</taxon>
        <taxon>Bacillales</taxon>
        <taxon>Paenibacillaceae</taxon>
        <taxon>Paenibacillus</taxon>
    </lineage>
</organism>
<dbReference type="Proteomes" id="UP000608420">
    <property type="component" value="Unassembled WGS sequence"/>
</dbReference>
<dbReference type="EMBL" id="BMIW01000008">
    <property type="protein sequence ID" value="GGF94231.1"/>
    <property type="molecule type" value="Genomic_DNA"/>
</dbReference>
<evidence type="ECO:0000313" key="2">
    <source>
        <dbReference type="Proteomes" id="UP000608420"/>
    </source>
</evidence>
<reference evidence="2" key="1">
    <citation type="journal article" date="2019" name="Int. J. Syst. Evol. Microbiol.">
        <title>The Global Catalogue of Microorganisms (GCM) 10K type strain sequencing project: providing services to taxonomists for standard genome sequencing and annotation.</title>
        <authorList>
            <consortium name="The Broad Institute Genomics Platform"/>
            <consortium name="The Broad Institute Genome Sequencing Center for Infectious Disease"/>
            <person name="Wu L."/>
            <person name="Ma J."/>
        </authorList>
    </citation>
    <scope>NUCLEOTIDE SEQUENCE [LARGE SCALE GENOMIC DNA]</scope>
    <source>
        <strain evidence="2">CGMCC 1.15420</strain>
    </source>
</reference>
<keyword evidence="2" id="KW-1185">Reference proteome</keyword>
<gene>
    <name evidence="1" type="ORF">GCM10010913_14680</name>
</gene>
<proteinExistence type="predicted"/>
<evidence type="ECO:0000313" key="1">
    <source>
        <dbReference type="EMBL" id="GGF94231.1"/>
    </source>
</evidence>
<sequence length="52" mass="5964">MGQIKVWVKLCNPMLVMRIINANKNLIVSGNVRDYSDWQGVFVNVEEWVGKA</sequence>
<accession>A0ABQ1VS25</accession>
<comment type="caution">
    <text evidence="1">The sequence shown here is derived from an EMBL/GenBank/DDBJ whole genome shotgun (WGS) entry which is preliminary data.</text>
</comment>
<name>A0ABQ1VS25_9BACL</name>